<evidence type="ECO:0000313" key="2">
    <source>
        <dbReference type="Proteomes" id="UP000079169"/>
    </source>
</evidence>
<evidence type="ECO:0000313" key="4">
    <source>
        <dbReference type="RefSeq" id="XP_008478450.1"/>
    </source>
</evidence>
<reference evidence="3 4" key="1">
    <citation type="submission" date="2025-04" db="UniProtKB">
        <authorList>
            <consortium name="RefSeq"/>
        </authorList>
    </citation>
    <scope>IDENTIFICATION</scope>
</reference>
<feature type="compositionally biased region" description="Polar residues" evidence="1">
    <location>
        <begin position="1"/>
        <end position="12"/>
    </location>
</feature>
<evidence type="ECO:0000256" key="1">
    <source>
        <dbReference type="SAM" id="MobiDB-lite"/>
    </source>
</evidence>
<feature type="region of interest" description="Disordered" evidence="1">
    <location>
        <begin position="1"/>
        <end position="81"/>
    </location>
</feature>
<organism evidence="2 3">
    <name type="scientific">Diaphorina citri</name>
    <name type="common">Asian citrus psyllid</name>
    <dbReference type="NCBI Taxonomy" id="121845"/>
    <lineage>
        <taxon>Eukaryota</taxon>
        <taxon>Metazoa</taxon>
        <taxon>Ecdysozoa</taxon>
        <taxon>Arthropoda</taxon>
        <taxon>Hexapoda</taxon>
        <taxon>Insecta</taxon>
        <taxon>Pterygota</taxon>
        <taxon>Neoptera</taxon>
        <taxon>Paraneoptera</taxon>
        <taxon>Hemiptera</taxon>
        <taxon>Sternorrhyncha</taxon>
        <taxon>Psylloidea</taxon>
        <taxon>Psyllidae</taxon>
        <taxon>Diaphorininae</taxon>
        <taxon>Diaphorina</taxon>
    </lineage>
</organism>
<dbReference type="AlphaFoldDB" id="A0A1S3DBM5"/>
<name>A0A1S3DBM5_DIACI</name>
<feature type="compositionally biased region" description="Basic and acidic residues" evidence="1">
    <location>
        <begin position="40"/>
        <end position="54"/>
    </location>
</feature>
<sequence length="134" mass="14544">MVTLPSNQSVPSNPRVAMVTPRSSPSRARVLSPVSLSPFMHEDRNDPNPHEDSRFSLNSSNSSLSSVLNTSGLSTPGVGLTGGATSRDYFNPCGGYSHLSFDPVCYTDHLPLEDFTFDNSSFELNDFILSFSSH</sequence>
<dbReference type="KEGG" id="dci:103515292"/>
<protein>
    <submittedName>
        <fullName evidence="3">Uncharacterized protein LOC103515292 isoform X1</fullName>
    </submittedName>
    <submittedName>
        <fullName evidence="4">Uncharacterized protein LOC103515292 isoform X2</fullName>
    </submittedName>
</protein>
<dbReference type="PaxDb" id="121845-A0A1S3DBM5"/>
<gene>
    <name evidence="3 4" type="primary">LOC103515292</name>
</gene>
<proteinExistence type="predicted"/>
<accession>A0A1S3DBM5</accession>
<dbReference type="RefSeq" id="XP_008478449.1">
    <property type="nucleotide sequence ID" value="XM_008480227.2"/>
</dbReference>
<feature type="compositionally biased region" description="Low complexity" evidence="1">
    <location>
        <begin position="56"/>
        <end position="74"/>
    </location>
</feature>
<dbReference type="GeneID" id="103515292"/>
<evidence type="ECO:0000313" key="3">
    <source>
        <dbReference type="RefSeq" id="XP_008478449.1"/>
    </source>
</evidence>
<dbReference type="RefSeq" id="XP_008478450.1">
    <property type="nucleotide sequence ID" value="XM_008480228.2"/>
</dbReference>
<keyword evidence="2" id="KW-1185">Reference proteome</keyword>
<dbReference type="Proteomes" id="UP000079169">
    <property type="component" value="Unplaced"/>
</dbReference>